<organism evidence="2 3">
    <name type="scientific">Nannocystis radixulma</name>
    <dbReference type="NCBI Taxonomy" id="2995305"/>
    <lineage>
        <taxon>Bacteria</taxon>
        <taxon>Pseudomonadati</taxon>
        <taxon>Myxococcota</taxon>
        <taxon>Polyangia</taxon>
        <taxon>Nannocystales</taxon>
        <taxon>Nannocystaceae</taxon>
        <taxon>Nannocystis</taxon>
    </lineage>
</organism>
<evidence type="ECO:0000313" key="3">
    <source>
        <dbReference type="Proteomes" id="UP001217838"/>
    </source>
</evidence>
<proteinExistence type="predicted"/>
<dbReference type="EMBL" id="JAQNDN010000024">
    <property type="protein sequence ID" value="MDC0674506.1"/>
    <property type="molecule type" value="Genomic_DNA"/>
</dbReference>
<evidence type="ECO:0000256" key="1">
    <source>
        <dbReference type="SAM" id="MobiDB-lite"/>
    </source>
</evidence>
<evidence type="ECO:0000313" key="2">
    <source>
        <dbReference type="EMBL" id="MDC0674506.1"/>
    </source>
</evidence>
<dbReference type="InterPro" id="IPR011047">
    <property type="entry name" value="Quinoprotein_ADH-like_sf"/>
</dbReference>
<sequence>MTTTRALILPGKTPRIWKAELDGGRLTIISGTTTKPATKEETFERPHEAEEKYVAELIKKLRGGYVLDGAQEGLVAQFLASDENGASSVSPDGETVWDVENRGLVPTAKVYARSGELLATHDLRALGIPQDIVSDVVALSRDAALIACASTEVWKLDASGLRVFAKAEGCTGRLRVGGDRVLLRGHRDLATLFDLDGNVIVTLENVQHCALGDDGRYLATCAQDAGELIVWDAKDGTEVRRCSFGAGRGVHDLAINGEHVAGLSIYFAGSGRRSIEAFSIATGERALTKLFADMRSVGGVEAFTTTGFVVGSGSFYAGDDDTPVQENVELSRLASWRSAHVASGGRFVLERLTKGVVAVWDTTQLPREAPKVEPPPKPKLPAPGTDWVVPKTPAPQVTDDALVIPFENEPVSTRVVPGGIIYSSYVDDVSTFVDLTSWPPRTSSRMVVFGAARSPSGMFALEHRDGLWLTRDFSERGEHLPTPRYADVVGFLGEAPMLFDLDGQVAPLIWQGGAWKEVTGLHAIDATGGTGAHNLSDGFSFITFRDAAWHVDAQARATKLFDMTAVNPSWTFPTIDGRVVCPLPAGKLVFYSRDGRKSVVDVTEKKKLSLGVQPMPGPNRSLLVTFNGTLGRNKTEFIGAQVPLSGGKPTLLTRADFGITADCVAELFMCGDEVLAHVEGPVFHRLKKRS</sequence>
<feature type="region of interest" description="Disordered" evidence="1">
    <location>
        <begin position="367"/>
        <end position="389"/>
    </location>
</feature>
<dbReference type="Proteomes" id="UP001217838">
    <property type="component" value="Unassembled WGS sequence"/>
</dbReference>
<keyword evidence="3" id="KW-1185">Reference proteome</keyword>
<dbReference type="InterPro" id="IPR015943">
    <property type="entry name" value="WD40/YVTN_repeat-like_dom_sf"/>
</dbReference>
<dbReference type="SUPFAM" id="SSF50998">
    <property type="entry name" value="Quinoprotein alcohol dehydrogenase-like"/>
    <property type="match status" value="1"/>
</dbReference>
<accession>A0ABT5BK24</accession>
<dbReference type="RefSeq" id="WP_272008810.1">
    <property type="nucleotide sequence ID" value="NZ_JAQNDN010000024.1"/>
</dbReference>
<dbReference type="Gene3D" id="2.130.10.10">
    <property type="entry name" value="YVTN repeat-like/Quinoprotein amine dehydrogenase"/>
    <property type="match status" value="1"/>
</dbReference>
<protein>
    <submittedName>
        <fullName evidence="2">Uncharacterized protein</fullName>
    </submittedName>
</protein>
<name>A0ABT5BK24_9BACT</name>
<reference evidence="2 3" key="1">
    <citation type="submission" date="2022-11" db="EMBL/GenBank/DDBJ databases">
        <title>Minimal conservation of predation-associated metabolite biosynthetic gene clusters underscores biosynthetic potential of Myxococcota including descriptions for ten novel species: Archangium lansinium sp. nov., Myxococcus landrumus sp. nov., Nannocystis bai.</title>
        <authorList>
            <person name="Ahearne A."/>
            <person name="Stevens C."/>
            <person name="Dowd S."/>
        </authorList>
    </citation>
    <scope>NUCLEOTIDE SEQUENCE [LARGE SCALE GENOMIC DNA]</scope>
    <source>
        <strain evidence="2 3">NCELM</strain>
    </source>
</reference>
<gene>
    <name evidence="2" type="ORF">POL58_42560</name>
</gene>
<comment type="caution">
    <text evidence="2">The sequence shown here is derived from an EMBL/GenBank/DDBJ whole genome shotgun (WGS) entry which is preliminary data.</text>
</comment>